<dbReference type="InterPro" id="IPR058205">
    <property type="entry name" value="D-LDH-like"/>
</dbReference>
<keyword evidence="2 4" id="KW-0560">Oxidoreductase</keyword>
<evidence type="ECO:0000259" key="6">
    <source>
        <dbReference type="Pfam" id="PF02826"/>
    </source>
</evidence>
<reference evidence="7 8" key="1">
    <citation type="journal article" date="2016" name="Nat. Commun.">
        <title>Thousands of microbial genomes shed light on interconnected biogeochemical processes in an aquifer system.</title>
        <authorList>
            <person name="Anantharaman K."/>
            <person name="Brown C.T."/>
            <person name="Hug L.A."/>
            <person name="Sharon I."/>
            <person name="Castelle C.J."/>
            <person name="Probst A.J."/>
            <person name="Thomas B.C."/>
            <person name="Singh A."/>
            <person name="Wilkins M.J."/>
            <person name="Karaoz U."/>
            <person name="Brodie E.L."/>
            <person name="Williams K.H."/>
            <person name="Hubbard S.S."/>
            <person name="Banfield J.F."/>
        </authorList>
    </citation>
    <scope>NUCLEOTIDE SEQUENCE [LARGE SCALE GENOMIC DNA]</scope>
</reference>
<dbReference type="PROSITE" id="PS00671">
    <property type="entry name" value="D_2_HYDROXYACID_DH_3"/>
    <property type="match status" value="1"/>
</dbReference>
<feature type="domain" description="D-isomer specific 2-hydroxyacid dehydrogenase catalytic" evidence="5">
    <location>
        <begin position="23"/>
        <end position="333"/>
    </location>
</feature>
<evidence type="ECO:0000259" key="5">
    <source>
        <dbReference type="Pfam" id="PF00389"/>
    </source>
</evidence>
<organism evidence="7 8">
    <name type="scientific">Candidatus Kaiserbacteria bacterium RIFCSPHIGHO2_01_FULL_53_31</name>
    <dbReference type="NCBI Taxonomy" id="1798481"/>
    <lineage>
        <taxon>Bacteria</taxon>
        <taxon>Candidatus Kaiseribacteriota</taxon>
    </lineage>
</organism>
<evidence type="ECO:0000313" key="8">
    <source>
        <dbReference type="Proteomes" id="UP000178815"/>
    </source>
</evidence>
<feature type="domain" description="D-isomer specific 2-hydroxyacid dehydrogenase NAD-binding" evidence="6">
    <location>
        <begin position="106"/>
        <end position="303"/>
    </location>
</feature>
<dbReference type="GO" id="GO:0004617">
    <property type="term" value="F:phosphoglycerate dehydrogenase activity"/>
    <property type="evidence" value="ECO:0007669"/>
    <property type="project" value="UniProtKB-ARBA"/>
</dbReference>
<dbReference type="AlphaFoldDB" id="A0A1F6CJ53"/>
<evidence type="ECO:0008006" key="9">
    <source>
        <dbReference type="Google" id="ProtNLM"/>
    </source>
</evidence>
<dbReference type="STRING" id="1798481.A2678_02415"/>
<dbReference type="InterPro" id="IPR036291">
    <property type="entry name" value="NAD(P)-bd_dom_sf"/>
</dbReference>
<dbReference type="InterPro" id="IPR006140">
    <property type="entry name" value="D-isomer_DH_NAD-bd"/>
</dbReference>
<name>A0A1F6CJ53_9BACT</name>
<evidence type="ECO:0000256" key="1">
    <source>
        <dbReference type="ARBA" id="ARBA00005854"/>
    </source>
</evidence>
<evidence type="ECO:0000313" key="7">
    <source>
        <dbReference type="EMBL" id="OGG48902.1"/>
    </source>
</evidence>
<keyword evidence="3" id="KW-0520">NAD</keyword>
<dbReference type="Pfam" id="PF00389">
    <property type="entry name" value="2-Hacid_dh"/>
    <property type="match status" value="1"/>
</dbReference>
<protein>
    <recommendedName>
        <fullName evidence="9">Hydroxyacid dehydrogenase</fullName>
    </recommendedName>
</protein>
<dbReference type="SUPFAM" id="SSF51735">
    <property type="entry name" value="NAD(P)-binding Rossmann-fold domains"/>
    <property type="match status" value="1"/>
</dbReference>
<dbReference type="Proteomes" id="UP000178815">
    <property type="component" value="Unassembled WGS sequence"/>
</dbReference>
<evidence type="ECO:0000256" key="4">
    <source>
        <dbReference type="RuleBase" id="RU003719"/>
    </source>
</evidence>
<dbReference type="InterPro" id="IPR029753">
    <property type="entry name" value="D-isomer_DH_CS"/>
</dbReference>
<dbReference type="InterPro" id="IPR006139">
    <property type="entry name" value="D-isomer_2_OHA_DH_cat_dom"/>
</dbReference>
<gene>
    <name evidence="7" type="ORF">A2678_02415</name>
</gene>
<dbReference type="PROSITE" id="PS00670">
    <property type="entry name" value="D_2_HYDROXYACID_DH_2"/>
    <property type="match status" value="1"/>
</dbReference>
<dbReference type="FunFam" id="3.40.50.720:FF:000041">
    <property type="entry name" value="D-3-phosphoglycerate dehydrogenase"/>
    <property type="match status" value="1"/>
</dbReference>
<comment type="similarity">
    <text evidence="1 4">Belongs to the D-isomer specific 2-hydroxyacid dehydrogenase family.</text>
</comment>
<accession>A0A1F6CJ53</accession>
<dbReference type="InterPro" id="IPR029752">
    <property type="entry name" value="D-isomer_DH_CS1"/>
</dbReference>
<dbReference type="Gene3D" id="3.40.50.720">
    <property type="entry name" value="NAD(P)-binding Rossmann-like Domain"/>
    <property type="match status" value="2"/>
</dbReference>
<dbReference type="Pfam" id="PF02826">
    <property type="entry name" value="2-Hacid_dh_C"/>
    <property type="match status" value="1"/>
</dbReference>
<dbReference type="SUPFAM" id="SSF52283">
    <property type="entry name" value="Formate/glycerate dehydrogenase catalytic domain-like"/>
    <property type="match status" value="1"/>
</dbReference>
<dbReference type="PANTHER" id="PTHR43026">
    <property type="entry name" value="2-HYDROXYACID DEHYDROGENASE HOMOLOG 1-RELATED"/>
    <property type="match status" value="1"/>
</dbReference>
<evidence type="ECO:0000256" key="3">
    <source>
        <dbReference type="ARBA" id="ARBA00023027"/>
    </source>
</evidence>
<dbReference type="PANTHER" id="PTHR43026:SF1">
    <property type="entry name" value="2-HYDROXYACID DEHYDROGENASE HOMOLOG 1-RELATED"/>
    <property type="match status" value="1"/>
</dbReference>
<evidence type="ECO:0000256" key="2">
    <source>
        <dbReference type="ARBA" id="ARBA00023002"/>
    </source>
</evidence>
<sequence>MKIHYFSGEPWEEAFVRERLPNDQIEFHNDSLAKYPDLTDPEAEILCTFIESPIGEAELDRFPALRLIATRSTGFDHIDLAATTKRGIAVANVPSYGENTVAEFAFALLLALSRRVIDADEQVRKTGAFVQNNLRGFDLAGKTLGVVGCGHIGVHSIRIGNGFGMKVLGFDHHTDDARAKALNFSYASLEDLFATSDVITLHVPYNVQTHHLINRENIATFKKGSYLINTSRGAVVETEAIIAAIKDGTLAGAALDVLEEEGELSEEVALLTAPHPKEAELKIALENHYLIDHPRVIVTPHIAFNTTEAVERILNTSIENIKSFAAGTPTNIVSSK</sequence>
<dbReference type="GO" id="GO:0047545">
    <property type="term" value="F:(S)-2-hydroxyglutarate dehydrogenase activity"/>
    <property type="evidence" value="ECO:0007669"/>
    <property type="project" value="UniProtKB-ARBA"/>
</dbReference>
<dbReference type="EMBL" id="MFKU01000006">
    <property type="protein sequence ID" value="OGG48902.1"/>
    <property type="molecule type" value="Genomic_DNA"/>
</dbReference>
<proteinExistence type="inferred from homology"/>
<comment type="caution">
    <text evidence="7">The sequence shown here is derived from an EMBL/GenBank/DDBJ whole genome shotgun (WGS) entry which is preliminary data.</text>
</comment>
<dbReference type="GO" id="GO:0006564">
    <property type="term" value="P:L-serine biosynthetic process"/>
    <property type="evidence" value="ECO:0007669"/>
    <property type="project" value="UniProtKB-ARBA"/>
</dbReference>
<dbReference type="PROSITE" id="PS00065">
    <property type="entry name" value="D_2_HYDROXYACID_DH_1"/>
    <property type="match status" value="1"/>
</dbReference>
<dbReference type="GO" id="GO:0051287">
    <property type="term" value="F:NAD binding"/>
    <property type="evidence" value="ECO:0007669"/>
    <property type="project" value="InterPro"/>
</dbReference>
<dbReference type="GO" id="GO:0008720">
    <property type="term" value="F:D-lactate dehydrogenase (NAD+) activity"/>
    <property type="evidence" value="ECO:0007669"/>
    <property type="project" value="TreeGrafter"/>
</dbReference>